<gene>
    <name evidence="18" type="ORF">HLV38_06015</name>
</gene>
<evidence type="ECO:0000256" key="6">
    <source>
        <dbReference type="ARBA" id="ARBA00022679"/>
    </source>
</evidence>
<dbReference type="Pfam" id="PF00905">
    <property type="entry name" value="Transpeptidase"/>
    <property type="match status" value="1"/>
</dbReference>
<feature type="domain" description="Penicillin-binding protein transpeptidase" evidence="16">
    <location>
        <begin position="341"/>
        <end position="596"/>
    </location>
</feature>
<dbReference type="InterPro" id="IPR050396">
    <property type="entry name" value="Glycosyltr_51/Transpeptidase"/>
</dbReference>
<proteinExistence type="inferred from homology"/>
<evidence type="ECO:0000256" key="15">
    <source>
        <dbReference type="SAM" id="Phobius"/>
    </source>
</evidence>
<comment type="similarity">
    <text evidence="2">In the N-terminal section; belongs to the glycosyltransferase 51 family.</text>
</comment>
<reference evidence="19" key="1">
    <citation type="submission" date="2020-05" db="EMBL/GenBank/DDBJ databases">
        <title>Novel species in genus Nocardioides.</title>
        <authorList>
            <person name="Zhang G."/>
        </authorList>
    </citation>
    <scope>NUCLEOTIDE SEQUENCE [LARGE SCALE GENOMIC DNA]</scope>
    <source>
        <strain evidence="19">zg-1050</strain>
    </source>
</reference>
<keyword evidence="15" id="KW-0472">Membrane</keyword>
<keyword evidence="8" id="KW-0133">Cell shape</keyword>
<keyword evidence="3" id="KW-0121">Carboxypeptidase</keyword>
<dbReference type="Proteomes" id="UP000503297">
    <property type="component" value="Chromosome"/>
</dbReference>
<dbReference type="Gene3D" id="1.10.3810.10">
    <property type="entry name" value="Biosynthetic peptidoglycan transglycosylase-like"/>
    <property type="match status" value="1"/>
</dbReference>
<dbReference type="InterPro" id="IPR001264">
    <property type="entry name" value="Glyco_trans_51"/>
</dbReference>
<sequence length="741" mass="76786">MGSRSMKNRPAAKKKHPSTGVLAVLGVFAVVLMAGGIAAFSLFSSWTSNLPDIEKLDGLDASKPSVLYASDGTTVLARFQLKNRTPVSGVQIGSHVRSGTVATEDERFFDHKGVDLAGIARATLNNLTGGQLEGASTITQQLVRNTVLADEMDEISLRRKVREAVLSMQIEQRYSKNDILVMYLNTINYGSGAYGIEAASKRYFSKSANELSVAESALLIGIPQSPTYNNPIDYPDNALARRNLVLSRMLKNDVITQGEYDQAVAEPLQLNETPPADEVLAYPYFTTYVRSLLTSEYGISESDLMEGGLTVTTTIDPALQGVAEQAAAAKVRQVGQPFDVAMTVVEPSTGYIRALVGGSDYAKSQINLATGQGASGRPSGSAFKVFTLAAAIEEGISPQTLVDCSSPATVDGYTLQNYDNINYGTRSLSRALAVSSNTGFVRLTASIGANKVADMAKRLGVSSKLDVGKTGIALTLGTENVTPLEMTQAYATIATQGTRVETTPIMTVADANGRIIVDNGDASKRSSQVLSKDTAYALEQAMEGVVNTYEGTGQQARLQNGQVVAGKTGTTEQYHDVSFYGFTPQYAVGVWCGDPSNQATLTPGTNVADVFSAFMNAALKGKQPVPFVKQPVPAYKPYSDEKYRLYAASAAQSPGADAGAQNNATDADARGGAAGGANGALGTGNAPNGANGANDAGTGGTQPGAPPANGGAGAGGQGAGTGGASGGASPGGRPPGSPGTP</sequence>
<dbReference type="InterPro" id="IPR023346">
    <property type="entry name" value="Lysozyme-like_dom_sf"/>
</dbReference>
<dbReference type="GO" id="GO:0071555">
    <property type="term" value="P:cell wall organization"/>
    <property type="evidence" value="ECO:0007669"/>
    <property type="project" value="UniProtKB-KW"/>
</dbReference>
<dbReference type="SUPFAM" id="SSF53955">
    <property type="entry name" value="Lysozyme-like"/>
    <property type="match status" value="1"/>
</dbReference>
<evidence type="ECO:0000313" key="18">
    <source>
        <dbReference type="EMBL" id="QKF07714.1"/>
    </source>
</evidence>
<dbReference type="RefSeq" id="WP_173165089.1">
    <property type="nucleotide sequence ID" value="NZ_CP053716.1"/>
</dbReference>
<evidence type="ECO:0000313" key="19">
    <source>
        <dbReference type="Proteomes" id="UP000503297"/>
    </source>
</evidence>
<dbReference type="InterPro" id="IPR001460">
    <property type="entry name" value="PCN-bd_Tpept"/>
</dbReference>
<keyword evidence="4" id="KW-0645">Protease</keyword>
<evidence type="ECO:0000256" key="13">
    <source>
        <dbReference type="ARBA" id="ARBA00049902"/>
    </source>
</evidence>
<dbReference type="KEGG" id="bwa:HLV38_06015"/>
<dbReference type="GO" id="GO:0009002">
    <property type="term" value="F:serine-type D-Ala-D-Ala carboxypeptidase activity"/>
    <property type="evidence" value="ECO:0007669"/>
    <property type="project" value="UniProtKB-EC"/>
</dbReference>
<feature type="transmembrane region" description="Helical" evidence="15">
    <location>
        <begin position="21"/>
        <end position="43"/>
    </location>
</feature>
<dbReference type="InterPro" id="IPR012338">
    <property type="entry name" value="Beta-lactam/transpept-like"/>
</dbReference>
<dbReference type="AlphaFoldDB" id="A0A6M8J2F3"/>
<feature type="domain" description="Glycosyl transferase family 51" evidence="17">
    <location>
        <begin position="75"/>
        <end position="249"/>
    </location>
</feature>
<keyword evidence="9" id="KW-0573">Peptidoglycan synthesis</keyword>
<feature type="compositionally biased region" description="Gly residues" evidence="14">
    <location>
        <begin position="710"/>
        <end position="730"/>
    </location>
</feature>
<dbReference type="SUPFAM" id="SSF56601">
    <property type="entry name" value="beta-lactamase/transpeptidase-like"/>
    <property type="match status" value="1"/>
</dbReference>
<evidence type="ECO:0000256" key="7">
    <source>
        <dbReference type="ARBA" id="ARBA00022801"/>
    </source>
</evidence>
<comment type="similarity">
    <text evidence="1">In the C-terminal section; belongs to the transpeptidase family.</text>
</comment>
<accession>A0A6M8J2F3</accession>
<evidence type="ECO:0000256" key="10">
    <source>
        <dbReference type="ARBA" id="ARBA00023268"/>
    </source>
</evidence>
<organism evidence="18 19">
    <name type="scientific">Berryella wangjianweii</name>
    <dbReference type="NCBI Taxonomy" id="2734634"/>
    <lineage>
        <taxon>Bacteria</taxon>
        <taxon>Bacillati</taxon>
        <taxon>Actinomycetota</taxon>
        <taxon>Coriobacteriia</taxon>
        <taxon>Eggerthellales</taxon>
        <taxon>Eggerthellaceae</taxon>
        <taxon>Berryella</taxon>
    </lineage>
</organism>
<comment type="catalytic activity">
    <reaction evidence="12">
        <text>Preferential cleavage: (Ac)2-L-Lys-D-Ala-|-D-Ala. Also transpeptidation of peptidyl-alanyl moieties that are N-acyl substituents of D-alanine.</text>
        <dbReference type="EC" id="3.4.16.4"/>
    </reaction>
</comment>
<keyword evidence="11" id="KW-0961">Cell wall biogenesis/degradation</keyword>
<protein>
    <submittedName>
        <fullName evidence="18">Penicillin-binding protein</fullName>
    </submittedName>
</protein>
<feature type="compositionally biased region" description="Low complexity" evidence="14">
    <location>
        <begin position="683"/>
        <end position="696"/>
    </location>
</feature>
<keyword evidence="19" id="KW-1185">Reference proteome</keyword>
<dbReference type="GO" id="GO:0008360">
    <property type="term" value="P:regulation of cell shape"/>
    <property type="evidence" value="ECO:0007669"/>
    <property type="project" value="UniProtKB-KW"/>
</dbReference>
<evidence type="ECO:0000256" key="5">
    <source>
        <dbReference type="ARBA" id="ARBA00022676"/>
    </source>
</evidence>
<evidence type="ECO:0000256" key="14">
    <source>
        <dbReference type="SAM" id="MobiDB-lite"/>
    </source>
</evidence>
<comment type="catalytic activity">
    <reaction evidence="13">
        <text>[GlcNAc-(1-&gt;4)-Mur2Ac(oyl-L-Ala-gamma-D-Glu-L-Lys-D-Ala-D-Ala)](n)-di-trans,octa-cis-undecaprenyl diphosphate + beta-D-GlcNAc-(1-&gt;4)-Mur2Ac(oyl-L-Ala-gamma-D-Glu-L-Lys-D-Ala-D-Ala)-di-trans,octa-cis-undecaprenyl diphosphate = [GlcNAc-(1-&gt;4)-Mur2Ac(oyl-L-Ala-gamma-D-Glu-L-Lys-D-Ala-D-Ala)](n+1)-di-trans,octa-cis-undecaprenyl diphosphate + di-trans,octa-cis-undecaprenyl diphosphate + H(+)</text>
        <dbReference type="Rhea" id="RHEA:23708"/>
        <dbReference type="Rhea" id="RHEA-COMP:9602"/>
        <dbReference type="Rhea" id="RHEA-COMP:9603"/>
        <dbReference type="ChEBI" id="CHEBI:15378"/>
        <dbReference type="ChEBI" id="CHEBI:58405"/>
        <dbReference type="ChEBI" id="CHEBI:60033"/>
        <dbReference type="ChEBI" id="CHEBI:78435"/>
        <dbReference type="EC" id="2.4.99.28"/>
    </reaction>
</comment>
<name>A0A6M8J2F3_9ACTN</name>
<evidence type="ECO:0000256" key="9">
    <source>
        <dbReference type="ARBA" id="ARBA00022984"/>
    </source>
</evidence>
<dbReference type="GO" id="GO:0006508">
    <property type="term" value="P:proteolysis"/>
    <property type="evidence" value="ECO:0007669"/>
    <property type="project" value="UniProtKB-KW"/>
</dbReference>
<evidence type="ECO:0000256" key="12">
    <source>
        <dbReference type="ARBA" id="ARBA00034000"/>
    </source>
</evidence>
<evidence type="ECO:0000256" key="3">
    <source>
        <dbReference type="ARBA" id="ARBA00022645"/>
    </source>
</evidence>
<evidence type="ECO:0000256" key="4">
    <source>
        <dbReference type="ARBA" id="ARBA00022670"/>
    </source>
</evidence>
<dbReference type="GO" id="GO:0008955">
    <property type="term" value="F:peptidoglycan glycosyltransferase activity"/>
    <property type="evidence" value="ECO:0007669"/>
    <property type="project" value="UniProtKB-EC"/>
</dbReference>
<keyword evidence="7" id="KW-0378">Hydrolase</keyword>
<keyword evidence="15" id="KW-1133">Transmembrane helix</keyword>
<dbReference type="GO" id="GO:0008658">
    <property type="term" value="F:penicillin binding"/>
    <property type="evidence" value="ECO:0007669"/>
    <property type="project" value="InterPro"/>
</dbReference>
<dbReference type="PANTHER" id="PTHR32282">
    <property type="entry name" value="BINDING PROTEIN TRANSPEPTIDASE, PUTATIVE-RELATED"/>
    <property type="match status" value="1"/>
</dbReference>
<feature type="region of interest" description="Disordered" evidence="14">
    <location>
        <begin position="678"/>
        <end position="741"/>
    </location>
</feature>
<evidence type="ECO:0000259" key="16">
    <source>
        <dbReference type="Pfam" id="PF00905"/>
    </source>
</evidence>
<evidence type="ECO:0000256" key="2">
    <source>
        <dbReference type="ARBA" id="ARBA00007739"/>
    </source>
</evidence>
<evidence type="ECO:0000256" key="11">
    <source>
        <dbReference type="ARBA" id="ARBA00023316"/>
    </source>
</evidence>
<keyword evidence="5" id="KW-0328">Glycosyltransferase</keyword>
<dbReference type="GO" id="GO:0030288">
    <property type="term" value="C:outer membrane-bounded periplasmic space"/>
    <property type="evidence" value="ECO:0007669"/>
    <property type="project" value="TreeGrafter"/>
</dbReference>
<dbReference type="EMBL" id="CP053716">
    <property type="protein sequence ID" value="QKF07714.1"/>
    <property type="molecule type" value="Genomic_DNA"/>
</dbReference>
<keyword evidence="15" id="KW-0812">Transmembrane</keyword>
<dbReference type="Gene3D" id="3.40.710.10">
    <property type="entry name" value="DD-peptidase/beta-lactamase superfamily"/>
    <property type="match status" value="1"/>
</dbReference>
<dbReference type="InterPro" id="IPR036950">
    <property type="entry name" value="PBP_transglycosylase"/>
</dbReference>
<feature type="compositionally biased region" description="Pro residues" evidence="14">
    <location>
        <begin position="732"/>
        <end position="741"/>
    </location>
</feature>
<evidence type="ECO:0000256" key="1">
    <source>
        <dbReference type="ARBA" id="ARBA00007090"/>
    </source>
</evidence>
<dbReference type="FunFam" id="1.10.3810.10:FF:000001">
    <property type="entry name" value="Penicillin-binding protein 1A"/>
    <property type="match status" value="1"/>
</dbReference>
<evidence type="ECO:0000256" key="8">
    <source>
        <dbReference type="ARBA" id="ARBA00022960"/>
    </source>
</evidence>
<evidence type="ECO:0000259" key="17">
    <source>
        <dbReference type="Pfam" id="PF00912"/>
    </source>
</evidence>
<dbReference type="GO" id="GO:0009252">
    <property type="term" value="P:peptidoglycan biosynthetic process"/>
    <property type="evidence" value="ECO:0007669"/>
    <property type="project" value="UniProtKB-KW"/>
</dbReference>
<keyword evidence="10" id="KW-0511">Multifunctional enzyme</keyword>
<dbReference type="Pfam" id="PF00912">
    <property type="entry name" value="Transgly"/>
    <property type="match status" value="1"/>
</dbReference>
<keyword evidence="6" id="KW-0808">Transferase</keyword>
<dbReference type="PANTHER" id="PTHR32282:SF33">
    <property type="entry name" value="PEPTIDOGLYCAN GLYCOSYLTRANSFERASE"/>
    <property type="match status" value="1"/>
</dbReference>